<organism evidence="2 3">
    <name type="scientific">Suillus placidus</name>
    <dbReference type="NCBI Taxonomy" id="48579"/>
    <lineage>
        <taxon>Eukaryota</taxon>
        <taxon>Fungi</taxon>
        <taxon>Dikarya</taxon>
        <taxon>Basidiomycota</taxon>
        <taxon>Agaricomycotina</taxon>
        <taxon>Agaricomycetes</taxon>
        <taxon>Agaricomycetidae</taxon>
        <taxon>Boletales</taxon>
        <taxon>Suillineae</taxon>
        <taxon>Suillaceae</taxon>
        <taxon>Suillus</taxon>
    </lineage>
</organism>
<feature type="chain" id="PRO_5040466799" evidence="1">
    <location>
        <begin position="26"/>
        <end position="211"/>
    </location>
</feature>
<gene>
    <name evidence="2" type="ORF">EV702DRAFT_1046546</name>
</gene>
<dbReference type="EMBL" id="JABBWD010000030">
    <property type="protein sequence ID" value="KAG1775891.1"/>
    <property type="molecule type" value="Genomic_DNA"/>
</dbReference>
<keyword evidence="1" id="KW-0732">Signal</keyword>
<keyword evidence="3" id="KW-1185">Reference proteome</keyword>
<proteinExistence type="predicted"/>
<sequence length="211" mass="23140">MLCMMMLCIILSFILLCMRLLPVLAHGCGKVCDLTVPVEPPSLLRIAVTDTVNSLPDGDVSIVAVWHRRVSRRESVTPIMFGHSIGETVRDFIEMFGSEGSFIFSELNCSSDVKPVFHIQSASKIIADNAHFPSAPNASVTYASEIIYSRQFMLEGMIKTIANDVSVTIVFADSETLATYLVTEASKLDHAPYLSGSGKLMDLMMQRTEGV</sequence>
<dbReference type="Proteomes" id="UP000714275">
    <property type="component" value="Unassembled WGS sequence"/>
</dbReference>
<dbReference type="AlphaFoldDB" id="A0A9P7D2C1"/>
<protein>
    <submittedName>
        <fullName evidence="2">Uncharacterized protein</fullName>
    </submittedName>
</protein>
<evidence type="ECO:0000256" key="1">
    <source>
        <dbReference type="SAM" id="SignalP"/>
    </source>
</evidence>
<comment type="caution">
    <text evidence="2">The sequence shown here is derived from an EMBL/GenBank/DDBJ whole genome shotgun (WGS) entry which is preliminary data.</text>
</comment>
<reference evidence="2" key="1">
    <citation type="journal article" date="2020" name="New Phytol.">
        <title>Comparative genomics reveals dynamic genome evolution in host specialist ectomycorrhizal fungi.</title>
        <authorList>
            <person name="Lofgren L.A."/>
            <person name="Nguyen N.H."/>
            <person name="Vilgalys R."/>
            <person name="Ruytinx J."/>
            <person name="Liao H.L."/>
            <person name="Branco S."/>
            <person name="Kuo A."/>
            <person name="LaButti K."/>
            <person name="Lipzen A."/>
            <person name="Andreopoulos W."/>
            <person name="Pangilinan J."/>
            <person name="Riley R."/>
            <person name="Hundley H."/>
            <person name="Na H."/>
            <person name="Barry K."/>
            <person name="Grigoriev I.V."/>
            <person name="Stajich J.E."/>
            <person name="Kennedy P.G."/>
        </authorList>
    </citation>
    <scope>NUCLEOTIDE SEQUENCE</scope>
    <source>
        <strain evidence="2">DOB743</strain>
    </source>
</reference>
<evidence type="ECO:0000313" key="2">
    <source>
        <dbReference type="EMBL" id="KAG1775891.1"/>
    </source>
</evidence>
<accession>A0A9P7D2C1</accession>
<name>A0A9P7D2C1_9AGAM</name>
<evidence type="ECO:0000313" key="3">
    <source>
        <dbReference type="Proteomes" id="UP000714275"/>
    </source>
</evidence>
<feature type="signal peptide" evidence="1">
    <location>
        <begin position="1"/>
        <end position="25"/>
    </location>
</feature>
<dbReference type="OrthoDB" id="2661918at2759"/>